<dbReference type="GO" id="GO:0005524">
    <property type="term" value="F:ATP binding"/>
    <property type="evidence" value="ECO:0007669"/>
    <property type="project" value="UniProtKB-KW"/>
</dbReference>
<evidence type="ECO:0000256" key="8">
    <source>
        <dbReference type="HAMAP-Rule" id="MF_00158"/>
    </source>
</evidence>
<dbReference type="PANTHER" id="PTHR21299:SF1">
    <property type="entry name" value="PANTOATE--BETA-ALANINE LIGASE"/>
    <property type="match status" value="1"/>
</dbReference>
<evidence type="ECO:0000256" key="1">
    <source>
        <dbReference type="ARBA" id="ARBA00004990"/>
    </source>
</evidence>
<evidence type="ECO:0000256" key="6">
    <source>
        <dbReference type="ARBA" id="ARBA00022840"/>
    </source>
</evidence>
<dbReference type="InterPro" id="IPR014729">
    <property type="entry name" value="Rossmann-like_a/b/a_fold"/>
</dbReference>
<dbReference type="PANTHER" id="PTHR21299">
    <property type="entry name" value="CYTIDYLATE KINASE/PANTOATE-BETA-ALANINE LIGASE"/>
    <property type="match status" value="1"/>
</dbReference>
<comment type="subcellular location">
    <subcellularLocation>
        <location evidence="8">Cytoplasm</location>
    </subcellularLocation>
</comment>
<feature type="binding site" evidence="8">
    <location>
        <position position="61"/>
    </location>
    <ligand>
        <name>(R)-pantoate</name>
        <dbReference type="ChEBI" id="CHEBI:15980"/>
    </ligand>
</feature>
<dbReference type="InterPro" id="IPR042176">
    <property type="entry name" value="Pantoate_ligase_C"/>
</dbReference>
<feature type="active site" description="Proton donor" evidence="8">
    <location>
        <position position="37"/>
    </location>
</feature>
<comment type="catalytic activity">
    <reaction evidence="7 8">
        <text>(R)-pantoate + beta-alanine + ATP = (R)-pantothenate + AMP + diphosphate + H(+)</text>
        <dbReference type="Rhea" id="RHEA:10912"/>
        <dbReference type="ChEBI" id="CHEBI:15378"/>
        <dbReference type="ChEBI" id="CHEBI:15980"/>
        <dbReference type="ChEBI" id="CHEBI:29032"/>
        <dbReference type="ChEBI" id="CHEBI:30616"/>
        <dbReference type="ChEBI" id="CHEBI:33019"/>
        <dbReference type="ChEBI" id="CHEBI:57966"/>
        <dbReference type="ChEBI" id="CHEBI:456215"/>
        <dbReference type="EC" id="6.3.2.1"/>
    </reaction>
</comment>
<dbReference type="GO" id="GO:0005829">
    <property type="term" value="C:cytosol"/>
    <property type="evidence" value="ECO:0007669"/>
    <property type="project" value="TreeGrafter"/>
</dbReference>
<comment type="miscellaneous">
    <text evidence="8">The reaction proceeds by a bi uni uni bi ping pong mechanism.</text>
</comment>
<keyword evidence="6 8" id="KW-0067">ATP-binding</keyword>
<comment type="pathway">
    <text evidence="1 8">Cofactor biosynthesis; (R)-pantothenate biosynthesis; (R)-pantothenate from (R)-pantoate and beta-alanine: step 1/1.</text>
</comment>
<dbReference type="AlphaFoldDB" id="A0A1V2H6C6"/>
<dbReference type="CDD" id="cd00560">
    <property type="entry name" value="PanC"/>
    <property type="match status" value="1"/>
</dbReference>
<evidence type="ECO:0000313" key="10">
    <source>
        <dbReference type="Proteomes" id="UP000188879"/>
    </source>
</evidence>
<evidence type="ECO:0000256" key="3">
    <source>
        <dbReference type="ARBA" id="ARBA00022598"/>
    </source>
</evidence>
<keyword evidence="5 8" id="KW-0547">Nucleotide-binding</keyword>
<feature type="binding site" evidence="8">
    <location>
        <begin position="151"/>
        <end position="154"/>
    </location>
    <ligand>
        <name>ATP</name>
        <dbReference type="ChEBI" id="CHEBI:30616"/>
    </ligand>
</feature>
<proteinExistence type="inferred from homology"/>
<keyword evidence="4 8" id="KW-0566">Pantothenate biosynthesis</keyword>
<dbReference type="EMBL" id="MLCO01000051">
    <property type="protein sequence ID" value="ONG56139.1"/>
    <property type="molecule type" value="Genomic_DNA"/>
</dbReference>
<name>A0A1V2H6C6_9PROT</name>
<accession>A0A1V2H6C6</accession>
<dbReference type="Pfam" id="PF02569">
    <property type="entry name" value="Pantoate_ligase"/>
    <property type="match status" value="1"/>
</dbReference>
<keyword evidence="8" id="KW-0963">Cytoplasm</keyword>
<dbReference type="GO" id="GO:0004592">
    <property type="term" value="F:pantoate-beta-alanine ligase activity"/>
    <property type="evidence" value="ECO:0007669"/>
    <property type="project" value="UniProtKB-UniRule"/>
</dbReference>
<keyword evidence="10" id="KW-1185">Reference proteome</keyword>
<dbReference type="EC" id="6.3.2.1" evidence="8"/>
<dbReference type="GO" id="GO:0015940">
    <property type="term" value="P:pantothenate biosynthetic process"/>
    <property type="evidence" value="ECO:0007669"/>
    <property type="project" value="UniProtKB-UniRule"/>
</dbReference>
<feature type="binding site" evidence="8">
    <location>
        <begin position="188"/>
        <end position="191"/>
    </location>
    <ligand>
        <name>ATP</name>
        <dbReference type="ChEBI" id="CHEBI:30616"/>
    </ligand>
</feature>
<dbReference type="HAMAP" id="MF_00158">
    <property type="entry name" value="PanC"/>
    <property type="match status" value="1"/>
</dbReference>
<protein>
    <recommendedName>
        <fullName evidence="8">Pantothenate synthetase</fullName>
        <shortName evidence="8">PS</shortName>
        <ecNumber evidence="8">6.3.2.1</ecNumber>
    </recommendedName>
    <alternativeName>
        <fullName evidence="8">Pantoate--beta-alanine ligase</fullName>
    </alternativeName>
    <alternativeName>
        <fullName evidence="8">Pantoate-activating enzyme</fullName>
    </alternativeName>
</protein>
<sequence length="289" mass="30258">MRIERELAGLRAATGAWRAAGQRIGLVPTMGALHDGHLALVAEARRQADVVVTSIFVNPLQFAPTEDLDRYPRDEAGDLAKLAAAGCDLAFLPTPAVIYPPGDTCVIDPGAKPGSPAEGWEGDARPGHFRGVATVCCKLFMMAQADVAVFGEKDWQQLQVVRRMVADLLLPVTIQGLATVRDADGLAMSSRNQRLSGEERGQAAALPALLARCGEALAAGQPVEAALAEGRAALAAAGFTPDYLALVQPASLKPWPVGQVGAARLLVAARLGDIRLLDNIPVLVPSARG</sequence>
<dbReference type="OrthoDB" id="9773087at2"/>
<feature type="binding site" evidence="8">
    <location>
        <position position="157"/>
    </location>
    <ligand>
        <name>(R)-pantoate</name>
        <dbReference type="ChEBI" id="CHEBI:15980"/>
    </ligand>
</feature>
<dbReference type="NCBIfam" id="TIGR00018">
    <property type="entry name" value="panC"/>
    <property type="match status" value="1"/>
</dbReference>
<gene>
    <name evidence="8" type="primary">panC</name>
    <name evidence="9" type="ORF">BKE38_06650</name>
</gene>
<comment type="similarity">
    <text evidence="2 8">Belongs to the pantothenate synthetase family.</text>
</comment>
<feature type="binding site" evidence="8">
    <location>
        <begin position="30"/>
        <end position="37"/>
    </location>
    <ligand>
        <name>ATP</name>
        <dbReference type="ChEBI" id="CHEBI:30616"/>
    </ligand>
</feature>
<feature type="binding site" evidence="8">
    <location>
        <position position="180"/>
    </location>
    <ligand>
        <name>ATP</name>
        <dbReference type="ChEBI" id="CHEBI:30616"/>
    </ligand>
</feature>
<evidence type="ECO:0000313" key="9">
    <source>
        <dbReference type="EMBL" id="ONG56139.1"/>
    </source>
</evidence>
<comment type="subunit">
    <text evidence="8">Homodimer.</text>
</comment>
<feature type="binding site" evidence="8">
    <location>
        <position position="61"/>
    </location>
    <ligand>
        <name>beta-alanine</name>
        <dbReference type="ChEBI" id="CHEBI:57966"/>
    </ligand>
</feature>
<dbReference type="RefSeq" id="WP_076956596.1">
    <property type="nucleotide sequence ID" value="NZ_MLCO01000051.1"/>
</dbReference>
<reference evidence="9 10" key="1">
    <citation type="submission" date="2016-10" db="EMBL/GenBank/DDBJ databases">
        <title>Draft Genome sequence of Roseomonas sp. strain M3.</title>
        <authorList>
            <person name="Subhash Y."/>
            <person name="Lee S."/>
        </authorList>
    </citation>
    <scope>NUCLEOTIDE SEQUENCE [LARGE SCALE GENOMIC DNA]</scope>
    <source>
        <strain evidence="9 10">M3</strain>
    </source>
</reference>
<dbReference type="InterPro" id="IPR003721">
    <property type="entry name" value="Pantoate_ligase"/>
</dbReference>
<keyword evidence="3 8" id="KW-0436">Ligase</keyword>
<dbReference type="Gene3D" id="3.40.50.620">
    <property type="entry name" value="HUPs"/>
    <property type="match status" value="1"/>
</dbReference>
<comment type="caution">
    <text evidence="9">The sequence shown here is derived from an EMBL/GenBank/DDBJ whole genome shotgun (WGS) entry which is preliminary data.</text>
</comment>
<dbReference type="Gene3D" id="3.30.1300.10">
    <property type="entry name" value="Pantoate-beta-alanine ligase, C-terminal domain"/>
    <property type="match status" value="1"/>
</dbReference>
<organism evidence="9 10">
    <name type="scientific">Teichococcus deserti</name>
    <dbReference type="NCBI Taxonomy" id="1817963"/>
    <lineage>
        <taxon>Bacteria</taxon>
        <taxon>Pseudomonadati</taxon>
        <taxon>Pseudomonadota</taxon>
        <taxon>Alphaproteobacteria</taxon>
        <taxon>Acetobacterales</taxon>
        <taxon>Roseomonadaceae</taxon>
        <taxon>Roseomonas</taxon>
    </lineage>
</organism>
<evidence type="ECO:0000256" key="2">
    <source>
        <dbReference type="ARBA" id="ARBA00009256"/>
    </source>
</evidence>
<dbReference type="SUPFAM" id="SSF52374">
    <property type="entry name" value="Nucleotidylyl transferase"/>
    <property type="match status" value="1"/>
</dbReference>
<evidence type="ECO:0000256" key="5">
    <source>
        <dbReference type="ARBA" id="ARBA00022741"/>
    </source>
</evidence>
<dbReference type="Proteomes" id="UP000188879">
    <property type="component" value="Unassembled WGS sequence"/>
</dbReference>
<evidence type="ECO:0000256" key="4">
    <source>
        <dbReference type="ARBA" id="ARBA00022655"/>
    </source>
</evidence>
<comment type="function">
    <text evidence="8">Catalyzes the condensation of pantoate with beta-alanine in an ATP-dependent reaction via a pantoyl-adenylate intermediate.</text>
</comment>
<evidence type="ECO:0000256" key="7">
    <source>
        <dbReference type="ARBA" id="ARBA00048258"/>
    </source>
</evidence>
<dbReference type="UniPathway" id="UPA00028">
    <property type="reaction ID" value="UER00005"/>
</dbReference>